<dbReference type="PROSITE" id="PS51257">
    <property type="entry name" value="PROKAR_LIPOPROTEIN"/>
    <property type="match status" value="1"/>
</dbReference>
<keyword evidence="2" id="KW-1133">Transmembrane helix</keyword>
<feature type="transmembrane region" description="Helical" evidence="2">
    <location>
        <begin position="12"/>
        <end position="29"/>
    </location>
</feature>
<dbReference type="AlphaFoldDB" id="A0A0K8VX53"/>
<feature type="compositionally biased region" description="Basic and acidic residues" evidence="1">
    <location>
        <begin position="402"/>
        <end position="413"/>
    </location>
</feature>
<keyword evidence="2" id="KW-0472">Membrane</keyword>
<name>A0A0K8VX53_BACLA</name>
<reference evidence="3" key="1">
    <citation type="submission" date="2015-06" db="EMBL/GenBank/DDBJ databases">
        <authorList>
            <person name="Hoefler B.C."/>
            <person name="Straight P.D."/>
        </authorList>
    </citation>
    <scope>NUCLEOTIDE SEQUENCE</scope>
</reference>
<accession>A0A0K8VX53</accession>
<evidence type="ECO:0000256" key="1">
    <source>
        <dbReference type="SAM" id="MobiDB-lite"/>
    </source>
</evidence>
<organism evidence="3">
    <name type="scientific">Bactrocera latifrons</name>
    <name type="common">Malaysian fruit fly</name>
    <name type="synonym">Chaetodacus latifrons</name>
    <dbReference type="NCBI Taxonomy" id="174628"/>
    <lineage>
        <taxon>Eukaryota</taxon>
        <taxon>Metazoa</taxon>
        <taxon>Ecdysozoa</taxon>
        <taxon>Arthropoda</taxon>
        <taxon>Hexapoda</taxon>
        <taxon>Insecta</taxon>
        <taxon>Pterygota</taxon>
        <taxon>Neoptera</taxon>
        <taxon>Endopterygota</taxon>
        <taxon>Diptera</taxon>
        <taxon>Brachycera</taxon>
        <taxon>Muscomorpha</taxon>
        <taxon>Tephritoidea</taxon>
        <taxon>Tephritidae</taxon>
        <taxon>Bactrocera</taxon>
        <taxon>Bactrocera</taxon>
    </lineage>
</organism>
<protein>
    <submittedName>
        <fullName evidence="3">Uncharacterized protein</fullName>
    </submittedName>
</protein>
<dbReference type="EMBL" id="GDHF01009179">
    <property type="protein sequence ID" value="JAI43135.1"/>
    <property type="molecule type" value="Transcribed_RNA"/>
</dbReference>
<proteinExistence type="predicted"/>
<feature type="region of interest" description="Disordered" evidence="1">
    <location>
        <begin position="387"/>
        <end position="425"/>
    </location>
</feature>
<gene>
    <name evidence="3" type="ORF">c0_g2_i1</name>
</gene>
<keyword evidence="2" id="KW-0812">Transmembrane</keyword>
<sequence>MRCPRNELRVLIYPLFASYCIILGCAMQIPQDVEILDGFEFDDTPEYYPTDSNYYEARSLLSGFQKSIRNKRSTLEYDNAKGLPLASVSPPNDLSEFPQSIGTQQIKVHGKEERGREDKLESDMPRAEKQIMDPDYDYYSQRHISTWNDAYGSSAVSSASRPPTDREDVMADASNSYATRGRQARVNFITQPKKDLTDGAKELTDPLVPKLPVAKPHYDMNYPITSPTYNYEMYPSRSYAPYLRRYDRFDEQYSRYDPYNYEDHYLHRRHYDPYDSYSPRIPQYPELYYNYPDRRYDIPEPREYVPVYNNEIYDKTPYPAVNYPSSNSYASTKYPEYPRHQRRIVYYAHLPEIVRTPYDYSNRYDRYDDLMKANKAITGAYKFEKPLSGNTGAATPNADSYDYMKRDKKDRPTPKPIKQNSSGRQ</sequence>
<evidence type="ECO:0000313" key="3">
    <source>
        <dbReference type="EMBL" id="JAI43135.1"/>
    </source>
</evidence>
<evidence type="ECO:0000256" key="2">
    <source>
        <dbReference type="SAM" id="Phobius"/>
    </source>
</evidence>
<dbReference type="OrthoDB" id="7671074at2759"/>
<feature type="compositionally biased region" description="Polar residues" evidence="1">
    <location>
        <begin position="388"/>
        <end position="398"/>
    </location>
</feature>